<proteinExistence type="predicted"/>
<comment type="caution">
    <text evidence="1">The sequence shown here is derived from an EMBL/GenBank/DDBJ whole genome shotgun (WGS) entry which is preliminary data.</text>
</comment>
<dbReference type="InterPro" id="IPR045182">
    <property type="entry name" value="JINGUBANG-like"/>
</dbReference>
<evidence type="ECO:0000313" key="1">
    <source>
        <dbReference type="EMBL" id="KAL0356766.1"/>
    </source>
</evidence>
<organism evidence="1">
    <name type="scientific">Sesamum calycinum</name>
    <dbReference type="NCBI Taxonomy" id="2727403"/>
    <lineage>
        <taxon>Eukaryota</taxon>
        <taxon>Viridiplantae</taxon>
        <taxon>Streptophyta</taxon>
        <taxon>Embryophyta</taxon>
        <taxon>Tracheophyta</taxon>
        <taxon>Spermatophyta</taxon>
        <taxon>Magnoliopsida</taxon>
        <taxon>eudicotyledons</taxon>
        <taxon>Gunneridae</taxon>
        <taxon>Pentapetalae</taxon>
        <taxon>asterids</taxon>
        <taxon>lamiids</taxon>
        <taxon>Lamiales</taxon>
        <taxon>Pedaliaceae</taxon>
        <taxon>Sesamum</taxon>
    </lineage>
</organism>
<name>A0AAW2PQT6_9LAMI</name>
<dbReference type="Gene3D" id="2.130.10.10">
    <property type="entry name" value="YVTN repeat-like/Quinoprotein amine dehydrogenase"/>
    <property type="match status" value="1"/>
</dbReference>
<dbReference type="AlphaFoldDB" id="A0AAW2PQT6"/>
<sequence length="197" mass="20995">MPGIHPGPRRRCEFGSRRFRRVGFYRFGRRVGEGVAAGAGGQVHAARAGGHAVEAGPRGQFCGGDALGGALYAGSSGGLVNFWEREKHFMSYGGVLRGHKLAVLCLAVVGILVLSGSADNSICVWRRDDGADHTCVAVLTGHSGPVKCLAVEKDEAAGEESDQRWIVYSGSLDKSVKVWRVAERGQSVKELEEDGEE</sequence>
<dbReference type="Pfam" id="PF00400">
    <property type="entry name" value="WD40"/>
    <property type="match status" value="2"/>
</dbReference>
<dbReference type="InterPro" id="IPR036322">
    <property type="entry name" value="WD40_repeat_dom_sf"/>
</dbReference>
<dbReference type="PANTHER" id="PTHR22844">
    <property type="entry name" value="F-BOX AND WD40 DOMAIN PROTEIN"/>
    <property type="match status" value="1"/>
</dbReference>
<dbReference type="EMBL" id="JACGWM010000008">
    <property type="protein sequence ID" value="KAL0356766.1"/>
    <property type="molecule type" value="Genomic_DNA"/>
</dbReference>
<accession>A0AAW2PQT6</accession>
<dbReference type="InterPro" id="IPR015943">
    <property type="entry name" value="WD40/YVTN_repeat-like_dom_sf"/>
</dbReference>
<dbReference type="SMART" id="SM00320">
    <property type="entry name" value="WD40"/>
    <property type="match status" value="2"/>
</dbReference>
<dbReference type="SUPFAM" id="SSF50978">
    <property type="entry name" value="WD40 repeat-like"/>
    <property type="match status" value="1"/>
</dbReference>
<reference evidence="1" key="1">
    <citation type="submission" date="2020-06" db="EMBL/GenBank/DDBJ databases">
        <authorList>
            <person name="Li T."/>
            <person name="Hu X."/>
            <person name="Zhang T."/>
            <person name="Song X."/>
            <person name="Zhang H."/>
            <person name="Dai N."/>
            <person name="Sheng W."/>
            <person name="Hou X."/>
            <person name="Wei L."/>
        </authorList>
    </citation>
    <scope>NUCLEOTIDE SEQUENCE</scope>
    <source>
        <strain evidence="1">KEN8</strain>
        <tissue evidence="1">Leaf</tissue>
    </source>
</reference>
<dbReference type="PANTHER" id="PTHR22844:SF370">
    <property type="entry name" value="OS12G0594000 PROTEIN"/>
    <property type="match status" value="1"/>
</dbReference>
<dbReference type="InterPro" id="IPR001680">
    <property type="entry name" value="WD40_rpt"/>
</dbReference>
<gene>
    <name evidence="1" type="ORF">Scaly_1362300</name>
</gene>
<reference evidence="1" key="2">
    <citation type="journal article" date="2024" name="Plant">
        <title>Genomic evolution and insights into agronomic trait innovations of Sesamum species.</title>
        <authorList>
            <person name="Miao H."/>
            <person name="Wang L."/>
            <person name="Qu L."/>
            <person name="Liu H."/>
            <person name="Sun Y."/>
            <person name="Le M."/>
            <person name="Wang Q."/>
            <person name="Wei S."/>
            <person name="Zheng Y."/>
            <person name="Lin W."/>
            <person name="Duan Y."/>
            <person name="Cao H."/>
            <person name="Xiong S."/>
            <person name="Wang X."/>
            <person name="Wei L."/>
            <person name="Li C."/>
            <person name="Ma Q."/>
            <person name="Ju M."/>
            <person name="Zhao R."/>
            <person name="Li G."/>
            <person name="Mu C."/>
            <person name="Tian Q."/>
            <person name="Mei H."/>
            <person name="Zhang T."/>
            <person name="Gao T."/>
            <person name="Zhang H."/>
        </authorList>
    </citation>
    <scope>NUCLEOTIDE SEQUENCE</scope>
    <source>
        <strain evidence="1">KEN8</strain>
    </source>
</reference>
<protein>
    <submittedName>
        <fullName evidence="1">Protein JINGUBANG</fullName>
    </submittedName>
</protein>